<name>A0A7I8DKS5_9BACL</name>
<dbReference type="KEGG" id="eff:skT53_35060"/>
<keyword evidence="1" id="KW-0812">Transmembrane</keyword>
<dbReference type="Proteomes" id="UP000593802">
    <property type="component" value="Chromosome"/>
</dbReference>
<evidence type="ECO:0008006" key="4">
    <source>
        <dbReference type="Google" id="ProtNLM"/>
    </source>
</evidence>
<keyword evidence="1" id="KW-1133">Transmembrane helix</keyword>
<dbReference type="AlphaFoldDB" id="A0A7I8DKS5"/>
<sequence length="147" mass="16354">MNIAGFSRMVYAQAKVGDFPRIFADLHPVYKTPLAALSGLAVVFTVILTIYGLFHPNLGAMIQWPSIIFWVLYTVAMASALKLLPTRDYGWWMALVSLVVCVVLYPFSGRACLYPPALLAVGWLMATRFTRKKMIVYGSSEQGGRKT</sequence>
<dbReference type="EMBL" id="AP023366">
    <property type="protein sequence ID" value="BCJ88521.1"/>
    <property type="molecule type" value="Genomic_DNA"/>
</dbReference>
<accession>A0A7I8DKS5</accession>
<organism evidence="2 3">
    <name type="scientific">Effusibacillus dendaii</name>
    <dbReference type="NCBI Taxonomy" id="2743772"/>
    <lineage>
        <taxon>Bacteria</taxon>
        <taxon>Bacillati</taxon>
        <taxon>Bacillota</taxon>
        <taxon>Bacilli</taxon>
        <taxon>Bacillales</taxon>
        <taxon>Alicyclobacillaceae</taxon>
        <taxon>Effusibacillus</taxon>
    </lineage>
</organism>
<evidence type="ECO:0000313" key="2">
    <source>
        <dbReference type="EMBL" id="BCJ88521.1"/>
    </source>
</evidence>
<evidence type="ECO:0000313" key="3">
    <source>
        <dbReference type="Proteomes" id="UP000593802"/>
    </source>
</evidence>
<keyword evidence="1" id="KW-0472">Membrane</keyword>
<reference evidence="2 3" key="1">
    <citation type="submission" date="2020-08" db="EMBL/GenBank/DDBJ databases">
        <title>Complete Genome Sequence of Effusibacillus dendaii Strain skT53, Isolated from Farmland soil.</title>
        <authorList>
            <person name="Konishi T."/>
            <person name="Kawasaki H."/>
        </authorList>
    </citation>
    <scope>NUCLEOTIDE SEQUENCE [LARGE SCALE GENOMIC DNA]</scope>
    <source>
        <strain evidence="3">skT53</strain>
    </source>
</reference>
<protein>
    <recommendedName>
        <fullName evidence="4">Amino acid permease</fullName>
    </recommendedName>
</protein>
<dbReference type="RefSeq" id="WP_200759116.1">
    <property type="nucleotide sequence ID" value="NZ_AP023366.1"/>
</dbReference>
<evidence type="ECO:0000256" key="1">
    <source>
        <dbReference type="SAM" id="Phobius"/>
    </source>
</evidence>
<gene>
    <name evidence="2" type="ORF">skT53_35060</name>
</gene>
<proteinExistence type="predicted"/>
<keyword evidence="3" id="KW-1185">Reference proteome</keyword>
<feature type="transmembrane region" description="Helical" evidence="1">
    <location>
        <begin position="66"/>
        <end position="84"/>
    </location>
</feature>
<feature type="transmembrane region" description="Helical" evidence="1">
    <location>
        <begin position="34"/>
        <end position="54"/>
    </location>
</feature>
<dbReference type="Gene3D" id="1.20.1740.10">
    <property type="entry name" value="Amino acid/polyamine transporter I"/>
    <property type="match status" value="1"/>
</dbReference>
<feature type="transmembrane region" description="Helical" evidence="1">
    <location>
        <begin position="113"/>
        <end position="130"/>
    </location>
</feature>